<evidence type="ECO:0000313" key="2">
    <source>
        <dbReference type="EMBL" id="KAE8235622.1"/>
    </source>
</evidence>
<dbReference type="Proteomes" id="UP000836402">
    <property type="component" value="Unassembled WGS sequence"/>
</dbReference>
<gene>
    <name evidence="2" type="ORF">A4X03_0g9712</name>
    <name evidence="1" type="ORF">JKIAZH3_G1310</name>
</gene>
<protein>
    <submittedName>
        <fullName evidence="2">Uncharacterized protein</fullName>
    </submittedName>
</protein>
<comment type="caution">
    <text evidence="2">The sequence shown here is derived from an EMBL/GenBank/DDBJ whole genome shotgun (WGS) entry which is preliminary data.</text>
</comment>
<evidence type="ECO:0000313" key="4">
    <source>
        <dbReference type="Proteomes" id="UP000836402"/>
    </source>
</evidence>
<reference evidence="1" key="3">
    <citation type="submission" date="2020-10" db="EMBL/GenBank/DDBJ databases">
        <authorList>
            <person name="Sedaghatjoo S."/>
        </authorList>
    </citation>
    <scope>NUCLEOTIDE SEQUENCE</scope>
    <source>
        <strain evidence="1">AZH3</strain>
    </source>
</reference>
<organism evidence="2 3">
    <name type="scientific">Tilletia caries</name>
    <name type="common">wheat bunt fungus</name>
    <dbReference type="NCBI Taxonomy" id="13290"/>
    <lineage>
        <taxon>Eukaryota</taxon>
        <taxon>Fungi</taxon>
        <taxon>Dikarya</taxon>
        <taxon>Basidiomycota</taxon>
        <taxon>Ustilaginomycotina</taxon>
        <taxon>Exobasidiomycetes</taxon>
        <taxon>Tilletiales</taxon>
        <taxon>Tilletiaceae</taxon>
        <taxon>Tilletia</taxon>
    </lineage>
</organism>
<dbReference type="EMBL" id="LWDD02004194">
    <property type="protein sequence ID" value="KAE8235622.1"/>
    <property type="molecule type" value="Genomic_DNA"/>
</dbReference>
<dbReference type="Proteomes" id="UP000077671">
    <property type="component" value="Unassembled WGS sequence"/>
</dbReference>
<sequence>MHASEPHSRQISDANRPILPLVSIPSLISLCSSTSPFYQSALPLHGSGRCAPVARIVILPVRSPSQSATVYGGRFKTRGLGGYLLEGGGVSVD</sequence>
<reference evidence="2" key="1">
    <citation type="submission" date="2016-04" db="EMBL/GenBank/DDBJ databases">
        <authorList>
            <person name="Nguyen H.D."/>
            <person name="Kesanakurti P."/>
            <person name="Cullis J."/>
            <person name="Levesque C.A."/>
            <person name="Hambleton S."/>
        </authorList>
    </citation>
    <scope>NUCLEOTIDE SEQUENCE</scope>
    <source>
        <strain evidence="2">DAOMC 238032</strain>
    </source>
</reference>
<proteinExistence type="predicted"/>
<keyword evidence="4" id="KW-1185">Reference proteome</keyword>
<evidence type="ECO:0000313" key="1">
    <source>
        <dbReference type="EMBL" id="CAD6956030.1"/>
    </source>
</evidence>
<accession>A0A8T8S9Y1</accession>
<reference evidence="2" key="2">
    <citation type="journal article" date="2019" name="IMA Fungus">
        <title>Genome sequencing and comparison of five Tilletia species to identify candidate genes for the detection of regulated species infecting wheat.</title>
        <authorList>
            <person name="Nguyen H.D.T."/>
            <person name="Sultana T."/>
            <person name="Kesanakurti P."/>
            <person name="Hambleton S."/>
        </authorList>
    </citation>
    <scope>NUCLEOTIDE SEQUENCE</scope>
    <source>
        <strain evidence="2">DAOMC 238032</strain>
    </source>
</reference>
<dbReference type="EMBL" id="CAJHJG010006284">
    <property type="protein sequence ID" value="CAD6956030.1"/>
    <property type="molecule type" value="Genomic_DNA"/>
</dbReference>
<evidence type="ECO:0000313" key="3">
    <source>
        <dbReference type="Proteomes" id="UP000077671"/>
    </source>
</evidence>
<dbReference type="AlphaFoldDB" id="A0A8T8S9Y1"/>
<name>A0A8T8S9Y1_9BASI</name>